<dbReference type="Proteomes" id="UP001066276">
    <property type="component" value="Chromosome 6"/>
</dbReference>
<protein>
    <submittedName>
        <fullName evidence="2">Uncharacterized protein</fullName>
    </submittedName>
</protein>
<keyword evidence="3" id="KW-1185">Reference proteome</keyword>
<gene>
    <name evidence="2" type="ORF">NDU88_002047</name>
</gene>
<evidence type="ECO:0000313" key="3">
    <source>
        <dbReference type="Proteomes" id="UP001066276"/>
    </source>
</evidence>
<sequence length="160" mass="17204">MPQDVTQSLKGLRRVPLLASQLRCLFPKHAATQAPPGVASRQAARPTGHAWQRAQKASLTALMEALTAAVSSSRLLLLLRVRPTPPAPAEADGHLTAEPRSTAGRGGGQSTLPSANRPPSVRATRPSRVARSTPQTQRRQAQKRDPVTPRSTRRPPDPEE</sequence>
<accession>A0AAV7Q7L8</accession>
<proteinExistence type="predicted"/>
<evidence type="ECO:0000313" key="2">
    <source>
        <dbReference type="EMBL" id="KAJ1135609.1"/>
    </source>
</evidence>
<dbReference type="EMBL" id="JANPWB010000010">
    <property type="protein sequence ID" value="KAJ1135609.1"/>
    <property type="molecule type" value="Genomic_DNA"/>
</dbReference>
<feature type="compositionally biased region" description="Polar residues" evidence="1">
    <location>
        <begin position="130"/>
        <end position="139"/>
    </location>
</feature>
<evidence type="ECO:0000256" key="1">
    <source>
        <dbReference type="SAM" id="MobiDB-lite"/>
    </source>
</evidence>
<dbReference type="AlphaFoldDB" id="A0AAV7Q7L8"/>
<name>A0AAV7Q7L8_PLEWA</name>
<reference evidence="2" key="1">
    <citation type="journal article" date="2022" name="bioRxiv">
        <title>Sequencing and chromosome-scale assembly of the giantPleurodeles waltlgenome.</title>
        <authorList>
            <person name="Brown T."/>
            <person name="Elewa A."/>
            <person name="Iarovenko S."/>
            <person name="Subramanian E."/>
            <person name="Araus A.J."/>
            <person name="Petzold A."/>
            <person name="Susuki M."/>
            <person name="Suzuki K.-i.T."/>
            <person name="Hayashi T."/>
            <person name="Toyoda A."/>
            <person name="Oliveira C."/>
            <person name="Osipova E."/>
            <person name="Leigh N.D."/>
            <person name="Simon A."/>
            <person name="Yun M.H."/>
        </authorList>
    </citation>
    <scope>NUCLEOTIDE SEQUENCE</scope>
    <source>
        <strain evidence="2">20211129_DDA</strain>
        <tissue evidence="2">Liver</tissue>
    </source>
</reference>
<comment type="caution">
    <text evidence="2">The sequence shown here is derived from an EMBL/GenBank/DDBJ whole genome shotgun (WGS) entry which is preliminary data.</text>
</comment>
<feature type="region of interest" description="Disordered" evidence="1">
    <location>
        <begin position="84"/>
        <end position="160"/>
    </location>
</feature>
<organism evidence="2 3">
    <name type="scientific">Pleurodeles waltl</name>
    <name type="common">Iberian ribbed newt</name>
    <dbReference type="NCBI Taxonomy" id="8319"/>
    <lineage>
        <taxon>Eukaryota</taxon>
        <taxon>Metazoa</taxon>
        <taxon>Chordata</taxon>
        <taxon>Craniata</taxon>
        <taxon>Vertebrata</taxon>
        <taxon>Euteleostomi</taxon>
        <taxon>Amphibia</taxon>
        <taxon>Batrachia</taxon>
        <taxon>Caudata</taxon>
        <taxon>Salamandroidea</taxon>
        <taxon>Salamandridae</taxon>
        <taxon>Pleurodelinae</taxon>
        <taxon>Pleurodeles</taxon>
    </lineage>
</organism>